<evidence type="ECO:0000313" key="2">
    <source>
        <dbReference type="Proteomes" id="UP000264882"/>
    </source>
</evidence>
<proteinExistence type="predicted"/>
<protein>
    <submittedName>
        <fullName evidence="1">Uncharacterized protein</fullName>
    </submittedName>
</protein>
<evidence type="ECO:0000313" key="1">
    <source>
        <dbReference type="EMBL" id="ASI53670.1"/>
    </source>
</evidence>
<reference evidence="1 2" key="1">
    <citation type="submission" date="2014-06" db="EMBL/GenBank/DDBJ databases">
        <title>The Whole Genome Sequence of Mycoplasma hyosynoviae strain ATCC 27095.</title>
        <authorList>
            <person name="Calcutt M.J."/>
            <person name="Foecking M.F."/>
        </authorList>
    </citation>
    <scope>NUCLEOTIDE SEQUENCE [LARGE SCALE GENOMIC DNA]</scope>
    <source>
        <strain evidence="1 2">M60</strain>
    </source>
</reference>
<keyword evidence="2" id="KW-1185">Reference proteome</keyword>
<accession>A0A4P1QFQ2</accession>
<dbReference type="AlphaFoldDB" id="A0A4P1QFQ2"/>
<sequence length="64" mass="7981">MENYSKYRNKTYKFIDKFSHFKLVKCLLLFHIFAMLKKQKKCESIFKKRKKSKHWFCEKTNVLV</sequence>
<name>A0A4P1QFQ2_9BACT</name>
<organism evidence="1 2">
    <name type="scientific">Metamycoplasma hyosynoviae</name>
    <dbReference type="NCBI Taxonomy" id="29559"/>
    <lineage>
        <taxon>Bacteria</taxon>
        <taxon>Bacillati</taxon>
        <taxon>Mycoplasmatota</taxon>
        <taxon>Mycoplasmoidales</taxon>
        <taxon>Metamycoplasmataceae</taxon>
        <taxon>Metamycoplasma</taxon>
    </lineage>
</organism>
<gene>
    <name evidence="1" type="ORF">MHSN_00335</name>
</gene>
<dbReference type="EMBL" id="CP008748">
    <property type="protein sequence ID" value="ASI53670.1"/>
    <property type="molecule type" value="Genomic_DNA"/>
</dbReference>
<dbReference type="Proteomes" id="UP000264882">
    <property type="component" value="Chromosome"/>
</dbReference>
<dbReference type="KEGG" id="mhyv:MHSN_00335"/>